<keyword evidence="9" id="KW-0067">ATP-binding</keyword>
<evidence type="ECO:0000256" key="1">
    <source>
        <dbReference type="ARBA" id="ARBA00004812"/>
    </source>
</evidence>
<dbReference type="PANTHER" id="PTHR11405">
    <property type="entry name" value="CARBAMOYLTRANSFERASE FAMILY MEMBER"/>
    <property type="match status" value="1"/>
</dbReference>
<evidence type="ECO:0000256" key="11">
    <source>
        <dbReference type="ARBA" id="ARBA00022975"/>
    </source>
</evidence>
<protein>
    <recommendedName>
        <fullName evidence="15">Carbamoyl phosphate synthase small chain, chloroplastic</fullName>
        <ecNumber evidence="4">6.3.5.5</ecNumber>
    </recommendedName>
    <alternativeName>
        <fullName evidence="16">Carbamoyl phosphate synthetase glutamine chain</fullName>
    </alternativeName>
</protein>
<dbReference type="PRINTS" id="PR00096">
    <property type="entry name" value="GATASE"/>
</dbReference>
<dbReference type="GO" id="GO:0006541">
    <property type="term" value="P:glutamine metabolic process"/>
    <property type="evidence" value="ECO:0007669"/>
    <property type="project" value="InterPro"/>
</dbReference>
<dbReference type="PRINTS" id="PR00099">
    <property type="entry name" value="CPSGATASE"/>
</dbReference>
<evidence type="ECO:0000259" key="17">
    <source>
        <dbReference type="SMART" id="SM01097"/>
    </source>
</evidence>
<evidence type="ECO:0000313" key="18">
    <source>
        <dbReference type="EMBL" id="OAE20954.1"/>
    </source>
</evidence>
<reference evidence="18" key="1">
    <citation type="submission" date="2016-03" db="EMBL/GenBank/DDBJ databases">
        <title>Mechanisms controlling the formation of the plant cell surface in tip-growing cells are functionally conserved among land plants.</title>
        <authorList>
            <person name="Honkanen S."/>
            <person name="Jones V.A."/>
            <person name="Morieri G."/>
            <person name="Champion C."/>
            <person name="Hetherington A.J."/>
            <person name="Kelly S."/>
            <person name="Saint-Marcoux D."/>
            <person name="Proust H."/>
            <person name="Prescott H."/>
            <person name="Dolan L."/>
        </authorList>
    </citation>
    <scope>NUCLEOTIDE SEQUENCE [LARGE SCALE GENOMIC DNA]</scope>
    <source>
        <tissue evidence="18">Whole gametophyte</tissue>
    </source>
</reference>
<comment type="pathway">
    <text evidence="1">Pyrimidine metabolism; UMP biosynthesis via de novo pathway; (S)-dihydroorotate from bicarbonate: step 1/3.</text>
</comment>
<evidence type="ECO:0000256" key="9">
    <source>
        <dbReference type="ARBA" id="ARBA00022840"/>
    </source>
</evidence>
<keyword evidence="10" id="KW-0315">Glutamine amidotransferase</keyword>
<dbReference type="InterPro" id="IPR029062">
    <property type="entry name" value="Class_I_gatase-like"/>
</dbReference>
<comment type="subunit">
    <text evidence="13">Heterodimer composed of 2 chains; the small (or glutamine) chain promotes the hydrolysis of glutamine to ammonia, which is used by the large (or ammonia) chain to synthesize carbamoyl phosphate.</text>
</comment>
<dbReference type="Gene3D" id="3.40.50.880">
    <property type="match status" value="1"/>
</dbReference>
<gene>
    <name evidence="18" type="ORF">AXG93_3846s1130</name>
</gene>
<comment type="catalytic activity">
    <reaction evidence="14">
        <text>L-glutamine + H2O = L-glutamate + NH4(+)</text>
        <dbReference type="Rhea" id="RHEA:15889"/>
        <dbReference type="ChEBI" id="CHEBI:15377"/>
        <dbReference type="ChEBI" id="CHEBI:28938"/>
        <dbReference type="ChEBI" id="CHEBI:29985"/>
        <dbReference type="ChEBI" id="CHEBI:58359"/>
    </reaction>
</comment>
<evidence type="ECO:0000256" key="7">
    <source>
        <dbReference type="ARBA" id="ARBA00022605"/>
    </source>
</evidence>
<evidence type="ECO:0000256" key="15">
    <source>
        <dbReference type="ARBA" id="ARBA00074572"/>
    </source>
</evidence>
<dbReference type="InterPro" id="IPR017926">
    <property type="entry name" value="GATASE"/>
</dbReference>
<dbReference type="GO" id="GO:0006221">
    <property type="term" value="P:pyrimidine nucleotide biosynthetic process"/>
    <property type="evidence" value="ECO:0007669"/>
    <property type="project" value="UniProtKB-KW"/>
</dbReference>
<dbReference type="HAMAP" id="MF_01209">
    <property type="entry name" value="CPSase_S_chain"/>
    <property type="match status" value="1"/>
</dbReference>
<dbReference type="GO" id="GO:0004088">
    <property type="term" value="F:carbamoyl-phosphate synthase (glutamine-hydrolyzing) activity"/>
    <property type="evidence" value="ECO:0007669"/>
    <property type="project" value="UniProtKB-EC"/>
</dbReference>
<dbReference type="GO" id="GO:0005951">
    <property type="term" value="C:carbamoyl-phosphate synthase complex"/>
    <property type="evidence" value="ECO:0007669"/>
    <property type="project" value="TreeGrafter"/>
</dbReference>
<dbReference type="EMBL" id="LVLJ01003560">
    <property type="protein sequence ID" value="OAE20954.1"/>
    <property type="molecule type" value="Genomic_DNA"/>
</dbReference>
<evidence type="ECO:0000256" key="10">
    <source>
        <dbReference type="ARBA" id="ARBA00022962"/>
    </source>
</evidence>
<dbReference type="AlphaFoldDB" id="A0A176VJ68"/>
<evidence type="ECO:0000313" key="19">
    <source>
        <dbReference type="Proteomes" id="UP000077202"/>
    </source>
</evidence>
<dbReference type="SUPFAM" id="SSF52021">
    <property type="entry name" value="Carbamoyl phosphate synthetase, small subunit N-terminal domain"/>
    <property type="match status" value="1"/>
</dbReference>
<comment type="pathway">
    <text evidence="2">Amino-acid biosynthesis; L-arginine biosynthesis; carbamoyl phosphate from bicarbonate: step 1/1.</text>
</comment>
<evidence type="ECO:0000256" key="2">
    <source>
        <dbReference type="ARBA" id="ARBA00005077"/>
    </source>
</evidence>
<dbReference type="GO" id="GO:0006207">
    <property type="term" value="P:'de novo' pyrimidine nucleobase biosynthetic process"/>
    <property type="evidence" value="ECO:0007669"/>
    <property type="project" value="InterPro"/>
</dbReference>
<organism evidence="18 19">
    <name type="scientific">Marchantia polymorpha subsp. ruderalis</name>
    <dbReference type="NCBI Taxonomy" id="1480154"/>
    <lineage>
        <taxon>Eukaryota</taxon>
        <taxon>Viridiplantae</taxon>
        <taxon>Streptophyta</taxon>
        <taxon>Embryophyta</taxon>
        <taxon>Marchantiophyta</taxon>
        <taxon>Marchantiopsida</taxon>
        <taxon>Marchantiidae</taxon>
        <taxon>Marchantiales</taxon>
        <taxon>Marchantiaceae</taxon>
        <taxon>Marchantia</taxon>
    </lineage>
</organism>
<dbReference type="NCBIfam" id="NF009475">
    <property type="entry name" value="PRK12838.1"/>
    <property type="match status" value="1"/>
</dbReference>
<dbReference type="NCBIfam" id="TIGR01368">
    <property type="entry name" value="CPSaseIIsmall"/>
    <property type="match status" value="1"/>
</dbReference>
<dbReference type="PROSITE" id="PS51273">
    <property type="entry name" value="GATASE_TYPE_1"/>
    <property type="match status" value="1"/>
</dbReference>
<dbReference type="InterPro" id="IPR002474">
    <property type="entry name" value="CarbamoylP_synth_ssu_N"/>
</dbReference>
<dbReference type="FunFam" id="3.40.50.880:FF:000034">
    <property type="entry name" value="carbamoyl-phosphate synthase small chain, chloroplastic"/>
    <property type="match status" value="1"/>
</dbReference>
<dbReference type="PANTHER" id="PTHR11405:SF4">
    <property type="entry name" value="CARBAMOYL-PHOSPHATE SYNTHASE ARGININE-SPECIFIC SMALL CHAIN"/>
    <property type="match status" value="1"/>
</dbReference>
<keyword evidence="19" id="KW-1185">Reference proteome</keyword>
<comment type="function">
    <text evidence="12">Small subunit of the arginine-specific carbamoyl phosphate synthase (CPSase). CPSase catalyzes the formation of carbamoyl phosphate from the ammonia moiety of glutamine, carbonate, and phosphate donated by ATP, the first step of the arginine biosynthetic pathway. The small subunit (glutamine amidotransferase) binds and cleaves glutamine to supply the large subunit with the substrate ammonia.</text>
</comment>
<dbReference type="GO" id="GO:0006526">
    <property type="term" value="P:L-arginine biosynthetic process"/>
    <property type="evidence" value="ECO:0007669"/>
    <property type="project" value="UniProtKB-KW"/>
</dbReference>
<accession>A0A176VJ68</accession>
<evidence type="ECO:0000256" key="4">
    <source>
        <dbReference type="ARBA" id="ARBA00012738"/>
    </source>
</evidence>
<proteinExistence type="inferred from homology"/>
<keyword evidence="6" id="KW-0436">Ligase</keyword>
<keyword evidence="7" id="KW-0028">Amino-acid biosynthesis</keyword>
<keyword evidence="11" id="KW-0665">Pyrimidine biosynthesis</keyword>
<comment type="similarity">
    <text evidence="3">Belongs to the CarA family.</text>
</comment>
<dbReference type="PRINTS" id="PR00097">
    <property type="entry name" value="ANTSNTHASEII"/>
</dbReference>
<dbReference type="Pfam" id="PF00988">
    <property type="entry name" value="CPSase_sm_chain"/>
    <property type="match status" value="1"/>
</dbReference>
<dbReference type="InterPro" id="IPR036480">
    <property type="entry name" value="CarbP_synth_ssu_N_sf"/>
</dbReference>
<dbReference type="SUPFAM" id="SSF52317">
    <property type="entry name" value="Class I glutamine amidotransferase-like"/>
    <property type="match status" value="1"/>
</dbReference>
<keyword evidence="5" id="KW-0055">Arginine biosynthesis</keyword>
<dbReference type="GO" id="GO:0005524">
    <property type="term" value="F:ATP binding"/>
    <property type="evidence" value="ECO:0007669"/>
    <property type="project" value="UniProtKB-KW"/>
</dbReference>
<evidence type="ECO:0000256" key="13">
    <source>
        <dbReference type="ARBA" id="ARBA00044031"/>
    </source>
</evidence>
<dbReference type="Gene3D" id="3.50.30.20">
    <property type="entry name" value="Carbamoyl-phosphate synthase small subunit, N-terminal domain"/>
    <property type="match status" value="1"/>
</dbReference>
<evidence type="ECO:0000256" key="6">
    <source>
        <dbReference type="ARBA" id="ARBA00022598"/>
    </source>
</evidence>
<evidence type="ECO:0000256" key="12">
    <source>
        <dbReference type="ARBA" id="ARBA00043861"/>
    </source>
</evidence>
<evidence type="ECO:0000256" key="3">
    <source>
        <dbReference type="ARBA" id="ARBA00007800"/>
    </source>
</evidence>
<sequence length="453" mass="49527">MATQIMPAGTAIINNHSGVCPQISLGFVRNAFSKSFSFSSEKISRASVRKAIRPVVKCSVQVAEGNATSVKRPYTTVDTRLVLEDGTVWRGRSFGATGTQVGEVVFNTSLTGYQEILTDPSYAGQFVLMTQPHIGNTGINTDDEESDECFLGGLIVRNLSATVSNWRSTEPLSDYLKKRNVMGITDIDTRAITRRLREDGSLVGVLTTDTTKTDEEILDMARNWSIVGKDLISGVSCKEPYQWKDKTGTEWEFSKEVSADMDTFNVVAYDFGVKQNILRRLTSYGCKITVVPSTWPASEVLKLNPDGVLFSNGPGDPSAVPYAVESVRECIGQVPVFGICMGHQLLGQALGGKTFKMKFGHHGGNHPVRHLPTGRVEISAQNHNYAVDPASLPEGVEVTHINLNDGTCAGMTFPAMKVMSIQYHPESSPGPHDADPAFYDFVQMMKQNKQSRS</sequence>
<dbReference type="FunFam" id="3.50.30.20:FF:000001">
    <property type="entry name" value="Carbamoyl-phosphate synthase small chain"/>
    <property type="match status" value="1"/>
</dbReference>
<keyword evidence="8" id="KW-0547">Nucleotide-binding</keyword>
<dbReference type="InterPro" id="IPR006274">
    <property type="entry name" value="CarbamoylP_synth_ssu"/>
</dbReference>
<dbReference type="Proteomes" id="UP000077202">
    <property type="component" value="Unassembled WGS sequence"/>
</dbReference>
<dbReference type="CDD" id="cd01744">
    <property type="entry name" value="GATase1_CPSase"/>
    <property type="match status" value="1"/>
</dbReference>
<evidence type="ECO:0000256" key="16">
    <source>
        <dbReference type="ARBA" id="ARBA00083899"/>
    </source>
</evidence>
<evidence type="ECO:0000256" key="8">
    <source>
        <dbReference type="ARBA" id="ARBA00022741"/>
    </source>
</evidence>
<name>A0A176VJ68_MARPO</name>
<evidence type="ECO:0000256" key="14">
    <source>
        <dbReference type="ARBA" id="ARBA00049285"/>
    </source>
</evidence>
<dbReference type="InterPro" id="IPR035686">
    <property type="entry name" value="CPSase_GATase1"/>
</dbReference>
<dbReference type="SMART" id="SM01097">
    <property type="entry name" value="CPSase_sm_chain"/>
    <property type="match status" value="1"/>
</dbReference>
<evidence type="ECO:0000256" key="5">
    <source>
        <dbReference type="ARBA" id="ARBA00022571"/>
    </source>
</evidence>
<comment type="caution">
    <text evidence="18">The sequence shown here is derived from an EMBL/GenBank/DDBJ whole genome shotgun (WGS) entry which is preliminary data.</text>
</comment>
<dbReference type="EC" id="6.3.5.5" evidence="4"/>
<feature type="domain" description="Carbamoyl-phosphate synthase small subunit N-terminal" evidence="17">
    <location>
        <begin position="77"/>
        <end position="207"/>
    </location>
</feature>
<dbReference type="Pfam" id="PF00117">
    <property type="entry name" value="GATase"/>
    <property type="match status" value="1"/>
</dbReference>